<evidence type="ECO:0000256" key="8">
    <source>
        <dbReference type="ARBA" id="ARBA00023136"/>
    </source>
</evidence>
<keyword evidence="2 11" id="KW-0813">Transport</keyword>
<keyword evidence="9 11" id="KW-0868">Chloride</keyword>
<evidence type="ECO:0000256" key="3">
    <source>
        <dbReference type="ARBA" id="ARBA00022692"/>
    </source>
</evidence>
<organism evidence="13 14">
    <name type="scientific">Hydra vulgaris</name>
    <name type="common">Hydra</name>
    <name type="synonym">Hydra attenuata</name>
    <dbReference type="NCBI Taxonomy" id="6087"/>
    <lineage>
        <taxon>Eukaryota</taxon>
        <taxon>Metazoa</taxon>
        <taxon>Cnidaria</taxon>
        <taxon>Hydrozoa</taxon>
        <taxon>Hydroidolina</taxon>
        <taxon>Anthoathecata</taxon>
        <taxon>Aplanulata</taxon>
        <taxon>Hydridae</taxon>
        <taxon>Hydra</taxon>
    </lineage>
</organism>
<dbReference type="RefSeq" id="XP_065659487.1">
    <property type="nucleotide sequence ID" value="XM_065803415.1"/>
</dbReference>
<feature type="transmembrane region" description="Helical" evidence="11">
    <location>
        <begin position="134"/>
        <end position="154"/>
    </location>
</feature>
<dbReference type="PRINTS" id="PR00762">
    <property type="entry name" value="CLCHANNEL"/>
</dbReference>
<dbReference type="Pfam" id="PF00571">
    <property type="entry name" value="CBS"/>
    <property type="match status" value="1"/>
</dbReference>
<dbReference type="InterPro" id="IPR051280">
    <property type="entry name" value="Cl-channel/antiporter"/>
</dbReference>
<dbReference type="CDD" id="cd03685">
    <property type="entry name" value="ClC_6_like"/>
    <property type="match status" value="1"/>
</dbReference>
<dbReference type="Gene3D" id="1.10.3080.10">
    <property type="entry name" value="Clc chloride channel"/>
    <property type="match status" value="1"/>
</dbReference>
<dbReference type="Gene3D" id="3.10.580.10">
    <property type="entry name" value="CBS-domain"/>
    <property type="match status" value="1"/>
</dbReference>
<evidence type="ECO:0000313" key="14">
    <source>
        <dbReference type="RefSeq" id="XP_065659487.1"/>
    </source>
</evidence>
<dbReference type="InterPro" id="IPR001807">
    <property type="entry name" value="ClC"/>
</dbReference>
<evidence type="ECO:0000256" key="10">
    <source>
        <dbReference type="PROSITE-ProRule" id="PRU00703"/>
    </source>
</evidence>
<feature type="transmembrane region" description="Helical" evidence="11">
    <location>
        <begin position="555"/>
        <end position="577"/>
    </location>
</feature>
<feature type="transmembrane region" description="Helical" evidence="11">
    <location>
        <begin position="298"/>
        <end position="322"/>
    </location>
</feature>
<protein>
    <recommendedName>
        <fullName evidence="11">Chloride channel protein</fullName>
    </recommendedName>
</protein>
<dbReference type="CDD" id="cd04591">
    <property type="entry name" value="CBS_pair_voltage-gated_CLC_euk_bac"/>
    <property type="match status" value="1"/>
</dbReference>
<reference evidence="14" key="1">
    <citation type="submission" date="2025-08" db="UniProtKB">
        <authorList>
            <consortium name="RefSeq"/>
        </authorList>
    </citation>
    <scope>IDENTIFICATION</scope>
</reference>
<keyword evidence="4" id="KW-0677">Repeat</keyword>
<feature type="transmembrane region" description="Helical" evidence="11">
    <location>
        <begin position="584"/>
        <end position="601"/>
    </location>
</feature>
<keyword evidence="5 11" id="KW-1133">Transmembrane helix</keyword>
<feature type="domain" description="CBS" evidence="12">
    <location>
        <begin position="754"/>
        <end position="815"/>
    </location>
</feature>
<evidence type="ECO:0000256" key="6">
    <source>
        <dbReference type="ARBA" id="ARBA00023065"/>
    </source>
</evidence>
<dbReference type="SMART" id="SM00116">
    <property type="entry name" value="CBS"/>
    <property type="match status" value="2"/>
</dbReference>
<name>A0ABM4CCU4_HYDVU</name>
<keyword evidence="13" id="KW-1185">Reference proteome</keyword>
<keyword evidence="7 10" id="KW-0129">CBS domain</keyword>
<keyword evidence="3 11" id="KW-0812">Transmembrane</keyword>
<proteinExistence type="inferred from homology"/>
<dbReference type="PANTHER" id="PTHR11689">
    <property type="entry name" value="CHLORIDE CHANNEL PROTEIN CLC FAMILY MEMBER"/>
    <property type="match status" value="1"/>
</dbReference>
<evidence type="ECO:0000259" key="12">
    <source>
        <dbReference type="PROSITE" id="PS51371"/>
    </source>
</evidence>
<feature type="transmembrane region" description="Helical" evidence="11">
    <location>
        <begin position="490"/>
        <end position="507"/>
    </location>
</feature>
<feature type="transmembrane region" description="Helical" evidence="11">
    <location>
        <begin position="334"/>
        <end position="355"/>
    </location>
</feature>
<dbReference type="InterPro" id="IPR014743">
    <property type="entry name" value="Cl-channel_core"/>
</dbReference>
<dbReference type="PROSITE" id="PS51371">
    <property type="entry name" value="CBS"/>
    <property type="match status" value="2"/>
</dbReference>
<feature type="domain" description="CBS" evidence="12">
    <location>
        <begin position="638"/>
        <end position="708"/>
    </location>
</feature>
<dbReference type="InterPro" id="IPR000644">
    <property type="entry name" value="CBS_dom"/>
</dbReference>
<gene>
    <name evidence="14" type="primary">LOC100210037</name>
</gene>
<keyword evidence="6 11" id="KW-0406">Ion transport</keyword>
<accession>A0ABM4CCU4</accession>
<feature type="transmembrane region" description="Helical" evidence="11">
    <location>
        <begin position="186"/>
        <end position="206"/>
    </location>
</feature>
<evidence type="ECO:0000256" key="9">
    <source>
        <dbReference type="ARBA" id="ARBA00023214"/>
    </source>
</evidence>
<feature type="transmembrane region" description="Helical" evidence="11">
    <location>
        <begin position="421"/>
        <end position="441"/>
    </location>
</feature>
<dbReference type="Proteomes" id="UP001652625">
    <property type="component" value="Chromosome 08"/>
</dbReference>
<evidence type="ECO:0000256" key="11">
    <source>
        <dbReference type="RuleBase" id="RU361221"/>
    </source>
</evidence>
<evidence type="ECO:0000256" key="2">
    <source>
        <dbReference type="ARBA" id="ARBA00022448"/>
    </source>
</evidence>
<evidence type="ECO:0000256" key="4">
    <source>
        <dbReference type="ARBA" id="ARBA00022737"/>
    </source>
</evidence>
<comment type="similarity">
    <text evidence="11">Belongs to the chloride channel (TC 2.A.49) family.</text>
</comment>
<evidence type="ECO:0000256" key="1">
    <source>
        <dbReference type="ARBA" id="ARBA00004141"/>
    </source>
</evidence>
<dbReference type="InterPro" id="IPR046342">
    <property type="entry name" value="CBS_dom_sf"/>
</dbReference>
<feature type="transmembrane region" description="Helical" evidence="11">
    <location>
        <begin position="237"/>
        <end position="255"/>
    </location>
</feature>
<feature type="transmembrane region" description="Helical" evidence="11">
    <location>
        <begin position="514"/>
        <end position="535"/>
    </location>
</feature>
<evidence type="ECO:0000256" key="7">
    <source>
        <dbReference type="ARBA" id="ARBA00023122"/>
    </source>
</evidence>
<comment type="subcellular location">
    <subcellularLocation>
        <location evidence="1 11">Membrane</location>
        <topology evidence="1 11">Multi-pass membrane protein</topology>
    </subcellularLocation>
</comment>
<dbReference type="SUPFAM" id="SSF81340">
    <property type="entry name" value="Clc chloride channel"/>
    <property type="match status" value="1"/>
</dbReference>
<keyword evidence="8 11" id="KW-0472">Membrane</keyword>
<sequence length="827" mass="92351">MTYQYSQTDSIPLNDFTPTSTPFKAPLFKGQPESEPLLRARRAAMAKVRHKKLSTSSVPYMALPSASAISASQAKTDTEYSGLSDIGNILEISTEEQQIISSKFESLDYDILENIPQKNELSTFTSERFNKVNIYRWIIMLMIGVLTALFAATIDISVDKLVSWKYSIIKSYLDNCIYDSCIALPYIIWVGLDSAFVFFATVLVIYGEPVAAGSGISQIKCYLNGVKIPHVVRIKTLIIKTVGLVFSVAGGLAVGKEGPLIHIGSVIAAGVSQGRSTTFSKDFHLFEVFRTDREKRDFVAGGAASGLSAAFGAPIGGVLFSLEEGSSFWNQALTWRMFFASMVSSFTFNVILSLYHGKFGNFEYPGLMNFGRFFGSYRGYEIPMFLILAVLGGLFGALFNTVNQRLAMFRVRFIKNRPMRVVESVIIAIISSCVTFCLVYFQSDCKPEGLFNATQTLQFFCEDSEFSAMGSLAFNIPEKASVSLFHADRGMYDITTLVVFFIFYFLLTIWTYGLYVPSGLFIPTILIGAIFGRLYGELIHIAFPAANWSNPGVYALIGSASMLGGVLRMTLSLCVVLIEATGNIVYGIPLMLCIMVSKWIGDFFNEGIFDLDIRLAGIPFLDWEVPQIMSQIPMSQVMKTPVVCFHAEERVGRIIDVLKNTASHHNGFPVVDNVPQTMEGGCVSFGTFKGIILRSQLIILLKQKVFFERGQGKQRHHRLTIKDFRDAYPRFLPIRNINISQRERDCYIDLRSFMNPAPYSIQEKSSLNRGFRLFRALGLRHLVVVNDNNQVIGIVTRKDLAGYCTWALRGQGNEELLVMRNPHQQPV</sequence>
<dbReference type="GeneID" id="100210037"/>
<feature type="transmembrane region" description="Helical" evidence="11">
    <location>
        <begin position="382"/>
        <end position="400"/>
    </location>
</feature>
<evidence type="ECO:0000313" key="13">
    <source>
        <dbReference type="Proteomes" id="UP001652625"/>
    </source>
</evidence>
<dbReference type="Pfam" id="PF00654">
    <property type="entry name" value="Voltage_CLC"/>
    <property type="match status" value="1"/>
</dbReference>
<evidence type="ECO:0000256" key="5">
    <source>
        <dbReference type="ARBA" id="ARBA00022989"/>
    </source>
</evidence>
<dbReference type="PANTHER" id="PTHR11689:SF136">
    <property type="entry name" value="H(+)_CL(-) EXCHANGE TRANSPORTER 7"/>
    <property type="match status" value="1"/>
</dbReference>
<dbReference type="SUPFAM" id="SSF54631">
    <property type="entry name" value="CBS-domain pair"/>
    <property type="match status" value="1"/>
</dbReference>